<dbReference type="AlphaFoldDB" id="A0A0B1T7V2"/>
<keyword evidence="2" id="KW-1185">Reference proteome</keyword>
<reference evidence="1 2" key="1">
    <citation type="submission" date="2014-03" db="EMBL/GenBank/DDBJ databases">
        <title>Draft genome of the hookworm Oesophagostomum dentatum.</title>
        <authorList>
            <person name="Mitreva M."/>
        </authorList>
    </citation>
    <scope>NUCLEOTIDE SEQUENCE [LARGE SCALE GENOMIC DNA]</scope>
    <source>
        <strain evidence="1 2">OD-Hann</strain>
    </source>
</reference>
<evidence type="ECO:0000313" key="2">
    <source>
        <dbReference type="Proteomes" id="UP000053660"/>
    </source>
</evidence>
<dbReference type="Proteomes" id="UP000053660">
    <property type="component" value="Unassembled WGS sequence"/>
</dbReference>
<gene>
    <name evidence="1" type="ORF">OESDEN_06466</name>
</gene>
<protein>
    <submittedName>
        <fullName evidence="1">Uncharacterized protein</fullName>
    </submittedName>
</protein>
<organism evidence="1 2">
    <name type="scientific">Oesophagostomum dentatum</name>
    <name type="common">Nodular worm</name>
    <dbReference type="NCBI Taxonomy" id="61180"/>
    <lineage>
        <taxon>Eukaryota</taxon>
        <taxon>Metazoa</taxon>
        <taxon>Ecdysozoa</taxon>
        <taxon>Nematoda</taxon>
        <taxon>Chromadorea</taxon>
        <taxon>Rhabditida</taxon>
        <taxon>Rhabditina</taxon>
        <taxon>Rhabditomorpha</taxon>
        <taxon>Strongyloidea</taxon>
        <taxon>Strongylidae</taxon>
        <taxon>Oesophagostomum</taxon>
    </lineage>
</organism>
<sequence length="46" mass="5684">MHQKETLREQCNIRVAQHACHAHWELLVHPQWDYAYEKQHETNRSM</sequence>
<evidence type="ECO:0000313" key="1">
    <source>
        <dbReference type="EMBL" id="KHJ93618.1"/>
    </source>
</evidence>
<accession>A0A0B1T7V2</accession>
<proteinExistence type="predicted"/>
<name>A0A0B1T7V2_OESDE</name>
<dbReference type="EMBL" id="KN550685">
    <property type="protein sequence ID" value="KHJ93618.1"/>
    <property type="molecule type" value="Genomic_DNA"/>
</dbReference>